<comment type="caution">
    <text evidence="2">The sequence shown here is derived from an EMBL/GenBank/DDBJ whole genome shotgun (WGS) entry which is preliminary data.</text>
</comment>
<dbReference type="InterPro" id="IPR019861">
    <property type="entry name" value="PorP/SprF_Bacteroidetes"/>
</dbReference>
<evidence type="ECO:0000313" key="2">
    <source>
        <dbReference type="EMBL" id="MFD2920005.1"/>
    </source>
</evidence>
<dbReference type="NCBIfam" id="TIGR03519">
    <property type="entry name" value="T9SS_PorP_fam"/>
    <property type="match status" value="1"/>
</dbReference>
<dbReference type="Proteomes" id="UP001597511">
    <property type="component" value="Unassembled WGS sequence"/>
</dbReference>
<organism evidence="2 3">
    <name type="scientific">Terrimonas rubra</name>
    <dbReference type="NCBI Taxonomy" id="1035890"/>
    <lineage>
        <taxon>Bacteria</taxon>
        <taxon>Pseudomonadati</taxon>
        <taxon>Bacteroidota</taxon>
        <taxon>Chitinophagia</taxon>
        <taxon>Chitinophagales</taxon>
        <taxon>Chitinophagaceae</taxon>
        <taxon>Terrimonas</taxon>
    </lineage>
</organism>
<evidence type="ECO:0000313" key="3">
    <source>
        <dbReference type="Proteomes" id="UP001597511"/>
    </source>
</evidence>
<dbReference type="SUPFAM" id="SSF56935">
    <property type="entry name" value="Porins"/>
    <property type="match status" value="1"/>
</dbReference>
<name>A0ABW6A6A1_9BACT</name>
<keyword evidence="3" id="KW-1185">Reference proteome</keyword>
<keyword evidence="1" id="KW-0732">Signal</keyword>
<dbReference type="Pfam" id="PF11751">
    <property type="entry name" value="PorP_SprF"/>
    <property type="match status" value="1"/>
</dbReference>
<dbReference type="EMBL" id="JBHUOZ010000003">
    <property type="protein sequence ID" value="MFD2920005.1"/>
    <property type="molecule type" value="Genomic_DNA"/>
</dbReference>
<protein>
    <submittedName>
        <fullName evidence="2">PorP/SprF family type IX secretion system membrane protein</fullName>
    </submittedName>
</protein>
<sequence>MYSYKPVIQNLLLLLLLATGSTGFAQDLHFSQFFETPLLRNPALAGLYNGDTRVQGVYRDQWNSVANAYRTGSVNGEMKFAVGRGNDFITPSLQVLYDRAGTIGWTSTHILPGVNYQKSLSNEKNSYLSLGVTGGVIQRRFDPSKMTTNSQYDNGGIGENLAQPQYTYFDGSVGMSYNAGLNDNQDNNYYLGVAFHHFNRPKQSFYRNPNIELNGKWVFSGGLRLAMGDYARATFMADHSFQGGFTETVFGGAYGIKIGGYPDDYDYFLEAGAFLRWNDAFIPVLKLEYKPFTVSFSYDVNISKLRSSSYGRGGFEIGVTYTGFRLRNSTVEYMRCPRF</sequence>
<evidence type="ECO:0000256" key="1">
    <source>
        <dbReference type="SAM" id="SignalP"/>
    </source>
</evidence>
<accession>A0ABW6A6A1</accession>
<proteinExistence type="predicted"/>
<reference evidence="3" key="1">
    <citation type="journal article" date="2019" name="Int. J. Syst. Evol. Microbiol.">
        <title>The Global Catalogue of Microorganisms (GCM) 10K type strain sequencing project: providing services to taxonomists for standard genome sequencing and annotation.</title>
        <authorList>
            <consortium name="The Broad Institute Genomics Platform"/>
            <consortium name="The Broad Institute Genome Sequencing Center for Infectious Disease"/>
            <person name="Wu L."/>
            <person name="Ma J."/>
        </authorList>
    </citation>
    <scope>NUCLEOTIDE SEQUENCE [LARGE SCALE GENOMIC DNA]</scope>
    <source>
        <strain evidence="3">KCTC 23299</strain>
    </source>
</reference>
<feature type="signal peptide" evidence="1">
    <location>
        <begin position="1"/>
        <end position="25"/>
    </location>
</feature>
<feature type="chain" id="PRO_5046291167" evidence="1">
    <location>
        <begin position="26"/>
        <end position="339"/>
    </location>
</feature>
<gene>
    <name evidence="2" type="ORF">ACFS6H_09820</name>
</gene>
<dbReference type="RefSeq" id="WP_386097804.1">
    <property type="nucleotide sequence ID" value="NZ_JBHUOZ010000003.1"/>
</dbReference>